<gene>
    <name evidence="2" type="ORF">A3E36_03750</name>
</gene>
<reference evidence="2 3" key="1">
    <citation type="journal article" date="2016" name="Nat. Commun.">
        <title>Thousands of microbial genomes shed light on interconnected biogeochemical processes in an aquifer system.</title>
        <authorList>
            <person name="Anantharaman K."/>
            <person name="Brown C.T."/>
            <person name="Hug L.A."/>
            <person name="Sharon I."/>
            <person name="Castelle C.J."/>
            <person name="Probst A.J."/>
            <person name="Thomas B.C."/>
            <person name="Singh A."/>
            <person name="Wilkins M.J."/>
            <person name="Karaoz U."/>
            <person name="Brodie E.L."/>
            <person name="Williams K.H."/>
            <person name="Hubbard S.S."/>
            <person name="Banfield J.F."/>
        </authorList>
    </citation>
    <scope>NUCLEOTIDE SEQUENCE [LARGE SCALE GENOMIC DNA]</scope>
</reference>
<organism evidence="2 3">
    <name type="scientific">Candidatus Andersenbacteria bacterium RIFCSPHIGHO2_12_FULL_45_11b</name>
    <dbReference type="NCBI Taxonomy" id="1797282"/>
    <lineage>
        <taxon>Bacteria</taxon>
        <taxon>Candidatus Anderseniibacteriota</taxon>
    </lineage>
</organism>
<evidence type="ECO:0000313" key="2">
    <source>
        <dbReference type="EMBL" id="OGY36777.1"/>
    </source>
</evidence>
<dbReference type="EMBL" id="MHHS01000029">
    <property type="protein sequence ID" value="OGY36777.1"/>
    <property type="molecule type" value="Genomic_DNA"/>
</dbReference>
<comment type="caution">
    <text evidence="2">The sequence shown here is derived from an EMBL/GenBank/DDBJ whole genome shotgun (WGS) entry which is preliminary data.</text>
</comment>
<name>A0A1G1XBX4_9BACT</name>
<dbReference type="AlphaFoldDB" id="A0A1G1XBX4"/>
<protein>
    <submittedName>
        <fullName evidence="2">Uncharacterized protein</fullName>
    </submittedName>
</protein>
<evidence type="ECO:0000256" key="1">
    <source>
        <dbReference type="SAM" id="Phobius"/>
    </source>
</evidence>
<accession>A0A1G1XBX4</accession>
<keyword evidence="1" id="KW-1133">Transmembrane helix</keyword>
<evidence type="ECO:0000313" key="3">
    <source>
        <dbReference type="Proteomes" id="UP000177941"/>
    </source>
</evidence>
<keyword evidence="1" id="KW-0472">Membrane</keyword>
<dbReference type="Proteomes" id="UP000177941">
    <property type="component" value="Unassembled WGS sequence"/>
</dbReference>
<proteinExistence type="predicted"/>
<keyword evidence="1" id="KW-0812">Transmembrane</keyword>
<feature type="transmembrane region" description="Helical" evidence="1">
    <location>
        <begin position="20"/>
        <end position="45"/>
    </location>
</feature>
<sequence length="103" mass="11516">MKISFLFIHRFRGVLSRLVLYRMPILVILIFTFSAIGAGAVLYFLAYQAPVIAVSGQVISAPSVKVAKQVVEKIEKYVTVKKESSEHIPVYPDTVFYVPPVSQ</sequence>